<evidence type="ECO:0000313" key="2">
    <source>
        <dbReference type="Proteomes" id="UP000009220"/>
    </source>
</evidence>
<accession>G0JMH6</accession>
<name>G0JMH6_9PROT</name>
<sequence length="69" mass="7555">MVSDVLTMQRPLDVTRHCKAMGVRQFAACNRIRIICKITYPGTRNLVSVSDNQCGLALTVSLVSCRGEG</sequence>
<proteinExistence type="predicted"/>
<dbReference type="EMBL" id="CP002985">
    <property type="protein sequence ID" value="AEM47005.1"/>
    <property type="molecule type" value="Genomic_DNA"/>
</dbReference>
<dbReference type="AlphaFoldDB" id="G0JMH6"/>
<evidence type="ECO:0000313" key="1">
    <source>
        <dbReference type="EMBL" id="AEM47005.1"/>
    </source>
</evidence>
<protein>
    <submittedName>
        <fullName evidence="1">Uncharacterized protein</fullName>
    </submittedName>
</protein>
<organism evidence="1 2">
    <name type="scientific">Acidithiobacillus ferrivorans SS3</name>
    <dbReference type="NCBI Taxonomy" id="743299"/>
    <lineage>
        <taxon>Bacteria</taxon>
        <taxon>Pseudomonadati</taxon>
        <taxon>Pseudomonadota</taxon>
        <taxon>Acidithiobacillia</taxon>
        <taxon>Acidithiobacillales</taxon>
        <taxon>Acidithiobacillaceae</taxon>
        <taxon>Acidithiobacillus</taxon>
    </lineage>
</organism>
<dbReference type="HOGENOM" id="CLU_2766451_0_0_6"/>
<dbReference type="KEGG" id="afi:Acife_0817"/>
<dbReference type="Proteomes" id="UP000009220">
    <property type="component" value="Chromosome"/>
</dbReference>
<reference evidence="1 2" key="1">
    <citation type="journal article" date="2011" name="J. Bacteriol.">
        <title>Draft genome of the psychrotolerant acidophile Acidithiobacillus ferrivorans SS3.</title>
        <authorList>
            <person name="Liljeqvist M."/>
            <person name="Valdes J."/>
            <person name="Holmes D.S."/>
            <person name="Dopson M."/>
        </authorList>
    </citation>
    <scope>NUCLEOTIDE SEQUENCE [LARGE SCALE GENOMIC DNA]</scope>
    <source>
        <strain evidence="1 2">SS3</strain>
    </source>
</reference>
<gene>
    <name evidence="1" type="ORF">Acife_0817</name>
</gene>